<sequence length="52" mass="6065">EIITDEDVEFIDWMMACEFLIQKTAQLSDAGYEQALELLCEGSMDYKKTIER</sequence>
<gene>
    <name evidence="1" type="ORF">LCGC14_2473060</name>
</gene>
<dbReference type="EMBL" id="LAZR01038776">
    <property type="protein sequence ID" value="KKL18683.1"/>
    <property type="molecule type" value="Genomic_DNA"/>
</dbReference>
<reference evidence="1" key="1">
    <citation type="journal article" date="2015" name="Nature">
        <title>Complex archaea that bridge the gap between prokaryotes and eukaryotes.</title>
        <authorList>
            <person name="Spang A."/>
            <person name="Saw J.H."/>
            <person name="Jorgensen S.L."/>
            <person name="Zaremba-Niedzwiedzka K."/>
            <person name="Martijn J."/>
            <person name="Lind A.E."/>
            <person name="van Eijk R."/>
            <person name="Schleper C."/>
            <person name="Guy L."/>
            <person name="Ettema T.J."/>
        </authorList>
    </citation>
    <scope>NUCLEOTIDE SEQUENCE</scope>
</reference>
<proteinExistence type="predicted"/>
<name>A0A0F9E3N9_9ZZZZ</name>
<dbReference type="AlphaFoldDB" id="A0A0F9E3N9"/>
<accession>A0A0F9E3N9</accession>
<protein>
    <submittedName>
        <fullName evidence="1">Uncharacterized protein</fullName>
    </submittedName>
</protein>
<evidence type="ECO:0000313" key="1">
    <source>
        <dbReference type="EMBL" id="KKL18683.1"/>
    </source>
</evidence>
<feature type="non-terminal residue" evidence="1">
    <location>
        <position position="1"/>
    </location>
</feature>
<organism evidence="1">
    <name type="scientific">marine sediment metagenome</name>
    <dbReference type="NCBI Taxonomy" id="412755"/>
    <lineage>
        <taxon>unclassified sequences</taxon>
        <taxon>metagenomes</taxon>
        <taxon>ecological metagenomes</taxon>
    </lineage>
</organism>
<comment type="caution">
    <text evidence="1">The sequence shown here is derived from an EMBL/GenBank/DDBJ whole genome shotgun (WGS) entry which is preliminary data.</text>
</comment>